<dbReference type="AlphaFoldDB" id="A0A7G3G5Y1"/>
<reference evidence="1 2" key="1">
    <citation type="submission" date="2018-01" db="EMBL/GenBank/DDBJ databases">
        <title>Genome sequence of Iodobacter sp. strain PCH194 isolated from Indian Trans-Himalaya.</title>
        <authorList>
            <person name="Kumar V."/>
            <person name="Thakur V."/>
            <person name="Kumar S."/>
            <person name="Singh D."/>
        </authorList>
    </citation>
    <scope>NUCLEOTIDE SEQUENCE [LARGE SCALE GENOMIC DNA]</scope>
    <source>
        <strain evidence="1 2">PCH194</strain>
    </source>
</reference>
<evidence type="ECO:0000313" key="1">
    <source>
        <dbReference type="EMBL" id="QBC42518.1"/>
    </source>
</evidence>
<dbReference type="EMBL" id="CP025781">
    <property type="protein sequence ID" value="QBC42518.1"/>
    <property type="molecule type" value="Genomic_DNA"/>
</dbReference>
<sequence length="79" mass="8741">MEHQAILSVCNSPRFNSVPSSQIVPILSDEGCYLASESTMYCVLRQANQLQYRGRSAKVVRKAKPTVIPPFLSSLKSRG</sequence>
<keyword evidence="2" id="KW-1185">Reference proteome</keyword>
<name>A0A7G3G5Y1_9NEIS</name>
<dbReference type="KEGG" id="ifl:C1H71_02395"/>
<protein>
    <submittedName>
        <fullName evidence="1">Uncharacterized protein</fullName>
    </submittedName>
</protein>
<accession>A0A7G3G5Y1</accession>
<dbReference type="Proteomes" id="UP000515917">
    <property type="component" value="Chromosome"/>
</dbReference>
<gene>
    <name evidence="1" type="ORF">C1H71_02395</name>
</gene>
<dbReference type="RefSeq" id="WP_130105139.1">
    <property type="nucleotide sequence ID" value="NZ_CP025781.1"/>
</dbReference>
<organism evidence="1 2">
    <name type="scientific">Iodobacter fluviatilis</name>
    <dbReference type="NCBI Taxonomy" id="537"/>
    <lineage>
        <taxon>Bacteria</taxon>
        <taxon>Pseudomonadati</taxon>
        <taxon>Pseudomonadota</taxon>
        <taxon>Betaproteobacteria</taxon>
        <taxon>Neisseriales</taxon>
        <taxon>Chitinibacteraceae</taxon>
        <taxon>Iodobacter</taxon>
    </lineage>
</organism>
<evidence type="ECO:0000313" key="2">
    <source>
        <dbReference type="Proteomes" id="UP000515917"/>
    </source>
</evidence>
<proteinExistence type="predicted"/>